<dbReference type="AlphaFoldDB" id="A0A1R1SBK6"/>
<dbReference type="Pfam" id="PF08882">
    <property type="entry name" value="Acetone_carb_G"/>
    <property type="match status" value="1"/>
</dbReference>
<reference evidence="1 2" key="1">
    <citation type="submission" date="2013-05" db="EMBL/GenBank/DDBJ databases">
        <title>Genome sequence of Streptomyces sparsogenes DSM 40356.</title>
        <authorList>
            <person name="Coyne S."/>
            <person name="Seebeck F.P."/>
        </authorList>
    </citation>
    <scope>NUCLEOTIDE SEQUENCE [LARGE SCALE GENOMIC DNA]</scope>
    <source>
        <strain evidence="1 2">DSM 40356</strain>
    </source>
</reference>
<comment type="caution">
    <text evidence="1">The sequence shown here is derived from an EMBL/GenBank/DDBJ whole genome shotgun (WGS) entry which is preliminary data.</text>
</comment>
<gene>
    <name evidence="1" type="ORF">SPAR_30686</name>
</gene>
<dbReference type="RefSeq" id="WP_211301869.1">
    <property type="nucleotide sequence ID" value="NZ_ASQP01000393.1"/>
</dbReference>
<sequence>RSAPRRAADGWYCPASGALISTQDDWRQDAIVTTRVAADRLAEYGIRVRPRDSGQRVLLDEFYSPRCGTLLDARIRVEAATAG</sequence>
<protein>
    <submittedName>
        <fullName evidence="1">Uncharacterized protein</fullName>
    </submittedName>
</protein>
<name>A0A1R1SBK6_9ACTN</name>
<evidence type="ECO:0000313" key="2">
    <source>
        <dbReference type="Proteomes" id="UP000186168"/>
    </source>
</evidence>
<dbReference type="InterPro" id="IPR016750">
    <property type="entry name" value="Aceto_COase_bsu/gsu"/>
</dbReference>
<keyword evidence="2" id="KW-1185">Reference proteome</keyword>
<evidence type="ECO:0000313" key="1">
    <source>
        <dbReference type="EMBL" id="OMI35568.1"/>
    </source>
</evidence>
<dbReference type="EMBL" id="ASQP01000393">
    <property type="protein sequence ID" value="OMI35568.1"/>
    <property type="molecule type" value="Genomic_DNA"/>
</dbReference>
<proteinExistence type="predicted"/>
<dbReference type="Proteomes" id="UP000186168">
    <property type="component" value="Unassembled WGS sequence"/>
</dbReference>
<feature type="non-terminal residue" evidence="1">
    <location>
        <position position="1"/>
    </location>
</feature>
<accession>A0A1R1SBK6</accession>
<organism evidence="1 2">
    <name type="scientific">Streptomyces sparsogenes DSM 40356</name>
    <dbReference type="NCBI Taxonomy" id="1331668"/>
    <lineage>
        <taxon>Bacteria</taxon>
        <taxon>Bacillati</taxon>
        <taxon>Actinomycetota</taxon>
        <taxon>Actinomycetes</taxon>
        <taxon>Kitasatosporales</taxon>
        <taxon>Streptomycetaceae</taxon>
        <taxon>Streptomyces</taxon>
    </lineage>
</organism>